<keyword evidence="6" id="KW-1185">Reference proteome</keyword>
<dbReference type="InterPro" id="IPR058928">
    <property type="entry name" value="EsxC"/>
</dbReference>
<evidence type="ECO:0000313" key="5">
    <source>
        <dbReference type="EMBL" id="MEN2768988.1"/>
    </source>
</evidence>
<dbReference type="RefSeq" id="WP_345826487.1">
    <property type="nucleotide sequence ID" value="NZ_JBDIML010000009.1"/>
</dbReference>
<organism evidence="5 6">
    <name type="scientific">Ornithinibacillus xuwenensis</name>
    <dbReference type="NCBI Taxonomy" id="3144668"/>
    <lineage>
        <taxon>Bacteria</taxon>
        <taxon>Bacillati</taxon>
        <taxon>Bacillota</taxon>
        <taxon>Bacilli</taxon>
        <taxon>Bacillales</taxon>
        <taxon>Bacillaceae</taxon>
        <taxon>Ornithinibacillus</taxon>
    </lineage>
</organism>
<dbReference type="Proteomes" id="UP001444625">
    <property type="component" value="Unassembled WGS sequence"/>
</dbReference>
<proteinExistence type="inferred from homology"/>
<accession>A0ABU9XL23</accession>
<evidence type="ECO:0000313" key="6">
    <source>
        <dbReference type="Proteomes" id="UP001444625"/>
    </source>
</evidence>
<gene>
    <name evidence="5" type="ORF">ABC228_17585</name>
</gene>
<evidence type="ECO:0000256" key="1">
    <source>
        <dbReference type="ARBA" id="ARBA00004613"/>
    </source>
</evidence>
<comment type="subcellular location">
    <subcellularLocation>
        <location evidence="1">Secreted</location>
    </subcellularLocation>
</comment>
<sequence length="130" mass="15970">MILWIKTDTEKKRDDYHKLYEKLQSARDYHDKKVSDAEDAYSRYIRSAPYMSNFKIPTNDFDSKREELNAKLLKYFDYEKNKRNDIVDAASKAYERYEHYKAMAIREEEAERARREKELKELWERLNGRR</sequence>
<reference evidence="5 6" key="1">
    <citation type="submission" date="2024-05" db="EMBL/GenBank/DDBJ databases">
        <authorList>
            <person name="Haq I."/>
            <person name="Ullah Z."/>
            <person name="Ahmad R."/>
            <person name="Li M."/>
            <person name="Tong Y."/>
        </authorList>
    </citation>
    <scope>NUCLEOTIDE SEQUENCE [LARGE SCALE GENOMIC DNA]</scope>
    <source>
        <strain evidence="5 6">16A2E</strain>
    </source>
</reference>
<comment type="caution">
    <text evidence="5">The sequence shown here is derived from an EMBL/GenBank/DDBJ whole genome shotgun (WGS) entry which is preliminary data.</text>
</comment>
<dbReference type="Pfam" id="PF26323">
    <property type="entry name" value="EsxC"/>
    <property type="match status" value="1"/>
</dbReference>
<protein>
    <submittedName>
        <fullName evidence="5">Chorismate synthase</fullName>
    </submittedName>
</protein>
<dbReference type="EMBL" id="JBDIML010000009">
    <property type="protein sequence ID" value="MEN2768988.1"/>
    <property type="molecule type" value="Genomic_DNA"/>
</dbReference>
<evidence type="ECO:0000256" key="2">
    <source>
        <dbReference type="ARBA" id="ARBA00022525"/>
    </source>
</evidence>
<evidence type="ECO:0000256" key="4">
    <source>
        <dbReference type="ARBA" id="ARBA00093779"/>
    </source>
</evidence>
<name>A0ABU9XL23_9BACI</name>
<comment type="similarity">
    <text evidence="4">Belongs to the EsxC family.</text>
</comment>
<keyword evidence="2" id="KW-0964">Secreted</keyword>
<evidence type="ECO:0000256" key="3">
    <source>
        <dbReference type="ARBA" id="ARBA00023026"/>
    </source>
</evidence>
<keyword evidence="3" id="KW-0843">Virulence</keyword>